<evidence type="ECO:0000313" key="2">
    <source>
        <dbReference type="Proteomes" id="UP001163603"/>
    </source>
</evidence>
<proteinExistence type="predicted"/>
<evidence type="ECO:0000313" key="1">
    <source>
        <dbReference type="EMBL" id="KAJ0007953.1"/>
    </source>
</evidence>
<dbReference type="EMBL" id="CM047750">
    <property type="protein sequence ID" value="KAJ0007953.1"/>
    <property type="molecule type" value="Genomic_DNA"/>
</dbReference>
<comment type="caution">
    <text evidence="1">The sequence shown here is derived from an EMBL/GenBank/DDBJ whole genome shotgun (WGS) entry which is preliminary data.</text>
</comment>
<protein>
    <submittedName>
        <fullName evidence="1">Uncharacterized protein</fullName>
    </submittedName>
</protein>
<accession>A0ACC0X0F8</accession>
<reference evidence="2" key="1">
    <citation type="journal article" date="2023" name="G3 (Bethesda)">
        <title>Genome assembly and association tests identify interacting loci associated with vigor, precocity, and sex in interspecific pistachio rootstocks.</title>
        <authorList>
            <person name="Palmer W."/>
            <person name="Jacygrad E."/>
            <person name="Sagayaradj S."/>
            <person name="Cavanaugh K."/>
            <person name="Han R."/>
            <person name="Bertier L."/>
            <person name="Beede B."/>
            <person name="Kafkas S."/>
            <person name="Golino D."/>
            <person name="Preece J."/>
            <person name="Michelmore R."/>
        </authorList>
    </citation>
    <scope>NUCLEOTIDE SEQUENCE [LARGE SCALE GENOMIC DNA]</scope>
</reference>
<organism evidence="1 2">
    <name type="scientific">Pistacia integerrima</name>
    <dbReference type="NCBI Taxonomy" id="434235"/>
    <lineage>
        <taxon>Eukaryota</taxon>
        <taxon>Viridiplantae</taxon>
        <taxon>Streptophyta</taxon>
        <taxon>Embryophyta</taxon>
        <taxon>Tracheophyta</taxon>
        <taxon>Spermatophyta</taxon>
        <taxon>Magnoliopsida</taxon>
        <taxon>eudicotyledons</taxon>
        <taxon>Gunneridae</taxon>
        <taxon>Pentapetalae</taxon>
        <taxon>rosids</taxon>
        <taxon>malvids</taxon>
        <taxon>Sapindales</taxon>
        <taxon>Anacardiaceae</taxon>
        <taxon>Pistacia</taxon>
    </lineage>
</organism>
<gene>
    <name evidence="1" type="ORF">Pint_29163</name>
</gene>
<name>A0ACC0X0F8_9ROSI</name>
<dbReference type="Proteomes" id="UP001163603">
    <property type="component" value="Chromosome 15"/>
</dbReference>
<sequence>MHHLCPLFRRYTSLSRGFAACQSLVKFFALYRIKSHTSSLVWALINSFEFHSCERTLQARYLMH</sequence>
<keyword evidence="2" id="KW-1185">Reference proteome</keyword>